<dbReference type="PANTHER" id="PTHR43807:SF20">
    <property type="entry name" value="FI04487P"/>
    <property type="match status" value="1"/>
</dbReference>
<evidence type="ECO:0000256" key="6">
    <source>
        <dbReference type="ARBA" id="ARBA00024016"/>
    </source>
</evidence>
<dbReference type="GeneID" id="106468475"/>
<reference evidence="9" key="1">
    <citation type="submission" date="2025-08" db="UniProtKB">
        <authorList>
            <consortium name="RefSeq"/>
        </authorList>
    </citation>
    <scope>IDENTIFICATION</scope>
    <source>
        <tissue evidence="9">Muscle</tissue>
    </source>
</reference>
<dbReference type="InterPro" id="IPR015422">
    <property type="entry name" value="PyrdxlP-dep_Trfase_small"/>
</dbReference>
<gene>
    <name evidence="9" type="primary">LOC106468475</name>
</gene>
<dbReference type="InterPro" id="IPR051326">
    <property type="entry name" value="Kynurenine-oxoglutarate_AT"/>
</dbReference>
<comment type="cofactor">
    <cofactor evidence="1">
        <name>pyridoxal 5'-phosphate</name>
        <dbReference type="ChEBI" id="CHEBI:597326"/>
    </cofactor>
</comment>
<evidence type="ECO:0000313" key="8">
    <source>
        <dbReference type="Proteomes" id="UP000694941"/>
    </source>
</evidence>
<evidence type="ECO:0000313" key="9">
    <source>
        <dbReference type="RefSeq" id="XP_022252511.1"/>
    </source>
</evidence>
<comment type="pathway">
    <text evidence="6">Amino-acid degradation; L-kynurenine degradation; kynurenate from L-kynurenine: step 1/2.</text>
</comment>
<evidence type="ECO:0000256" key="2">
    <source>
        <dbReference type="ARBA" id="ARBA00012751"/>
    </source>
</evidence>
<evidence type="ECO:0000256" key="4">
    <source>
        <dbReference type="ARBA" id="ARBA00022679"/>
    </source>
</evidence>
<evidence type="ECO:0000259" key="7">
    <source>
        <dbReference type="Pfam" id="PF00155"/>
    </source>
</evidence>
<keyword evidence="5" id="KW-0663">Pyridoxal phosphate</keyword>
<accession>A0ABM1T9F5</accession>
<dbReference type="Gene3D" id="3.40.640.10">
    <property type="entry name" value="Type I PLP-dependent aspartate aminotransferase-like (Major domain)"/>
    <property type="match status" value="1"/>
</dbReference>
<evidence type="ECO:0000256" key="1">
    <source>
        <dbReference type="ARBA" id="ARBA00001933"/>
    </source>
</evidence>
<dbReference type="CDD" id="cd00609">
    <property type="entry name" value="AAT_like"/>
    <property type="match status" value="1"/>
</dbReference>
<dbReference type="Pfam" id="PF00155">
    <property type="entry name" value="Aminotran_1_2"/>
    <property type="match status" value="1"/>
</dbReference>
<dbReference type="EC" id="2.6.1.7" evidence="2"/>
<keyword evidence="3" id="KW-0032">Aminotransferase</keyword>
<dbReference type="SUPFAM" id="SSF53383">
    <property type="entry name" value="PLP-dependent transferases"/>
    <property type="match status" value="1"/>
</dbReference>
<dbReference type="Gene3D" id="3.90.1150.10">
    <property type="entry name" value="Aspartate Aminotransferase, domain 1"/>
    <property type="match status" value="2"/>
</dbReference>
<proteinExistence type="predicted"/>
<evidence type="ECO:0000256" key="3">
    <source>
        <dbReference type="ARBA" id="ARBA00022576"/>
    </source>
</evidence>
<dbReference type="RefSeq" id="XP_022252511.1">
    <property type="nucleotide sequence ID" value="XM_022396803.1"/>
</dbReference>
<sequence>MVDSEEGIVEREVRQQFTTSNVAAGRLRGAQESVREELMQLALEVNPVNLSAETPDFVAPEFITKALSEAVTGPNILLNQYTRGYGHPRLVNALSKLYSKLLGHELDPFKEILVTVGAYGALHCAIMALINPGDEVIIIEPFFECYVHITKMAGGIPVFVPLLKNKTKDSISSADWVLDPKEVASKFTNKTKMIIINTPHYPLGKVFTCSELDMVAEFCKKHNVICVMDETYEWLVFKSSEHIRMATLPGMWELTITIGSAGKTFNLTGWKEAIGIGLEIEIERKETPDSYLQDRVERLELKRDCMAKCLSSVGMTPVIPEGGYFIVADFSKLGAKISLNLDEEQGAKDYQFAKWLYRNEKLQVFPFSIFYCVEHKHLGEDFVCFCFVKYEKAEQVFSELKKSLNRVDTYCKTAV</sequence>
<protein>
    <recommendedName>
        <fullName evidence="2">kynurenine--oxoglutarate transaminase</fullName>
        <ecNumber evidence="2">2.6.1.7</ecNumber>
    </recommendedName>
</protein>
<feature type="domain" description="Aminotransferase class I/classII large" evidence="7">
    <location>
        <begin position="47"/>
        <end position="274"/>
    </location>
</feature>
<keyword evidence="8" id="KW-1185">Reference proteome</keyword>
<dbReference type="PANTHER" id="PTHR43807">
    <property type="entry name" value="FI04487P"/>
    <property type="match status" value="1"/>
</dbReference>
<keyword evidence="4" id="KW-0808">Transferase</keyword>
<evidence type="ECO:0000256" key="5">
    <source>
        <dbReference type="ARBA" id="ARBA00022898"/>
    </source>
</evidence>
<dbReference type="Proteomes" id="UP000694941">
    <property type="component" value="Unplaced"/>
</dbReference>
<dbReference type="InterPro" id="IPR015421">
    <property type="entry name" value="PyrdxlP-dep_Trfase_major"/>
</dbReference>
<name>A0ABM1T9F5_LIMPO</name>
<organism evidence="8 9">
    <name type="scientific">Limulus polyphemus</name>
    <name type="common">Atlantic horseshoe crab</name>
    <dbReference type="NCBI Taxonomy" id="6850"/>
    <lineage>
        <taxon>Eukaryota</taxon>
        <taxon>Metazoa</taxon>
        <taxon>Ecdysozoa</taxon>
        <taxon>Arthropoda</taxon>
        <taxon>Chelicerata</taxon>
        <taxon>Merostomata</taxon>
        <taxon>Xiphosura</taxon>
        <taxon>Limulidae</taxon>
        <taxon>Limulus</taxon>
    </lineage>
</organism>
<dbReference type="InterPro" id="IPR015424">
    <property type="entry name" value="PyrdxlP-dep_Trfase"/>
</dbReference>
<dbReference type="InterPro" id="IPR004839">
    <property type="entry name" value="Aminotransferase_I/II_large"/>
</dbReference>